<evidence type="ECO:0000313" key="1">
    <source>
        <dbReference type="EMBL" id="KAJ0091940.1"/>
    </source>
</evidence>
<gene>
    <name evidence="1" type="ORF">Patl1_26715</name>
</gene>
<proteinExistence type="predicted"/>
<evidence type="ECO:0000313" key="2">
    <source>
        <dbReference type="Proteomes" id="UP001164250"/>
    </source>
</evidence>
<name>A0ACC1AZ10_9ROSI</name>
<accession>A0ACC1AZ10</accession>
<sequence>MHLLSVQWPFFLLVNLRTLYLDHCILGKIAVIGELKKLEILSFVYSDIEQLPGEIGQLTRLKLLDLSNCSKLKVISPNVIASLSQLEELYIGNSFVEWEFERRTFERSNASLHELKHLSHLTTLEIHIEDAKILPKGLFFEKLTRYKIFIGDEWDWSGKYEFSRTLKLKLNNNICLESEIIMLLKRVEGLSLDEVQGVKNVLYELHEEGFPQLRHLKVQNNPHLLCLVDSTNWVPRDAFPVLESLFLHNLINLVKICHGQLAAASFCKLRIIKVRNCDELKNIFSISIVRYLQQLQKVDVIKCKNIEEIFTVGTDDDVNHSEVIDKIEFGHLRSLTLKFLPQLTSFYSKVKTANTGSNEITLEDEVSIQIFNDKVG</sequence>
<dbReference type="Proteomes" id="UP001164250">
    <property type="component" value="Chromosome 7"/>
</dbReference>
<comment type="caution">
    <text evidence="1">The sequence shown here is derived from an EMBL/GenBank/DDBJ whole genome shotgun (WGS) entry which is preliminary data.</text>
</comment>
<reference evidence="2" key="1">
    <citation type="journal article" date="2023" name="G3 (Bethesda)">
        <title>Genome assembly and association tests identify interacting loci associated with vigor, precocity, and sex in interspecific pistachio rootstocks.</title>
        <authorList>
            <person name="Palmer W."/>
            <person name="Jacygrad E."/>
            <person name="Sagayaradj S."/>
            <person name="Cavanaugh K."/>
            <person name="Han R."/>
            <person name="Bertier L."/>
            <person name="Beede B."/>
            <person name="Kafkas S."/>
            <person name="Golino D."/>
            <person name="Preece J."/>
            <person name="Michelmore R."/>
        </authorList>
    </citation>
    <scope>NUCLEOTIDE SEQUENCE [LARGE SCALE GENOMIC DNA]</scope>
</reference>
<keyword evidence="2" id="KW-1185">Reference proteome</keyword>
<organism evidence="1 2">
    <name type="scientific">Pistacia atlantica</name>
    <dbReference type="NCBI Taxonomy" id="434234"/>
    <lineage>
        <taxon>Eukaryota</taxon>
        <taxon>Viridiplantae</taxon>
        <taxon>Streptophyta</taxon>
        <taxon>Embryophyta</taxon>
        <taxon>Tracheophyta</taxon>
        <taxon>Spermatophyta</taxon>
        <taxon>Magnoliopsida</taxon>
        <taxon>eudicotyledons</taxon>
        <taxon>Gunneridae</taxon>
        <taxon>Pentapetalae</taxon>
        <taxon>rosids</taxon>
        <taxon>malvids</taxon>
        <taxon>Sapindales</taxon>
        <taxon>Anacardiaceae</taxon>
        <taxon>Pistacia</taxon>
    </lineage>
</organism>
<dbReference type="EMBL" id="CM047903">
    <property type="protein sequence ID" value="KAJ0091940.1"/>
    <property type="molecule type" value="Genomic_DNA"/>
</dbReference>
<protein>
    <submittedName>
        <fullName evidence="1">Uncharacterized protein</fullName>
    </submittedName>
</protein>